<dbReference type="EMBL" id="BPLQ01008357">
    <property type="protein sequence ID" value="GIY36742.1"/>
    <property type="molecule type" value="Genomic_DNA"/>
</dbReference>
<keyword evidence="4" id="KW-1185">Reference proteome</keyword>
<protein>
    <submittedName>
        <fullName evidence="2">Uncharacterized protein</fullName>
    </submittedName>
</protein>
<sequence>MENSGDRSGSCFHLLWILQEEELGIKETKKNLEDGERERKLTGGGVEMRGFSCQSVYRKNKQKIGVNPRNKRMNEVHFSEARDAMGF</sequence>
<gene>
    <name evidence="2" type="ORF">CDAR_2711</name>
    <name evidence="3" type="ORF">CDAR_2751</name>
</gene>
<name>A0AAV4STL4_9ARAC</name>
<accession>A0AAV4STL4</accession>
<dbReference type="Proteomes" id="UP001054837">
    <property type="component" value="Unassembled WGS sequence"/>
</dbReference>
<dbReference type="AlphaFoldDB" id="A0AAV4STL4"/>
<evidence type="ECO:0000313" key="4">
    <source>
        <dbReference type="Proteomes" id="UP001054837"/>
    </source>
</evidence>
<reference evidence="2 4" key="1">
    <citation type="submission" date="2021-06" db="EMBL/GenBank/DDBJ databases">
        <title>Caerostris darwini draft genome.</title>
        <authorList>
            <person name="Kono N."/>
            <person name="Arakawa K."/>
        </authorList>
    </citation>
    <scope>NUCLEOTIDE SEQUENCE [LARGE SCALE GENOMIC DNA]</scope>
</reference>
<evidence type="ECO:0000256" key="1">
    <source>
        <dbReference type="SAM" id="MobiDB-lite"/>
    </source>
</evidence>
<dbReference type="EMBL" id="BPLQ01008357">
    <property type="protein sequence ID" value="GIY36750.1"/>
    <property type="molecule type" value="Genomic_DNA"/>
</dbReference>
<feature type="region of interest" description="Disordered" evidence="1">
    <location>
        <begin position="66"/>
        <end position="87"/>
    </location>
</feature>
<proteinExistence type="predicted"/>
<evidence type="ECO:0000313" key="3">
    <source>
        <dbReference type="EMBL" id="GIY36750.1"/>
    </source>
</evidence>
<organism evidence="2 4">
    <name type="scientific">Caerostris darwini</name>
    <dbReference type="NCBI Taxonomy" id="1538125"/>
    <lineage>
        <taxon>Eukaryota</taxon>
        <taxon>Metazoa</taxon>
        <taxon>Ecdysozoa</taxon>
        <taxon>Arthropoda</taxon>
        <taxon>Chelicerata</taxon>
        <taxon>Arachnida</taxon>
        <taxon>Araneae</taxon>
        <taxon>Araneomorphae</taxon>
        <taxon>Entelegynae</taxon>
        <taxon>Araneoidea</taxon>
        <taxon>Araneidae</taxon>
        <taxon>Caerostris</taxon>
    </lineage>
</organism>
<comment type="caution">
    <text evidence="2">The sequence shown here is derived from an EMBL/GenBank/DDBJ whole genome shotgun (WGS) entry which is preliminary data.</text>
</comment>
<evidence type="ECO:0000313" key="2">
    <source>
        <dbReference type="EMBL" id="GIY36742.1"/>
    </source>
</evidence>
<feature type="compositionally biased region" description="Basic and acidic residues" evidence="1">
    <location>
        <begin position="72"/>
        <end position="87"/>
    </location>
</feature>